<dbReference type="InParanoid" id="A0A1M7GUV6"/>
<sequence length="56" mass="6117">MRVEFGPREFIDDISLPGAQIQHFALAGTDYQIARKASPNAGGDIRAHRIAVLVLI</sequence>
<proteinExistence type="predicted"/>
<accession>A0A1M7GUV6</accession>
<reference evidence="1 2" key="1">
    <citation type="submission" date="2016-11" db="EMBL/GenBank/DDBJ databases">
        <authorList>
            <person name="Jaros S."/>
            <person name="Januszkiewicz K."/>
            <person name="Wedrychowicz H."/>
        </authorList>
    </citation>
    <scope>NUCLEOTIDE SEQUENCE [LARGE SCALE GENOMIC DNA]</scope>
    <source>
        <strain evidence="1 2">ACAM 12</strain>
    </source>
</reference>
<dbReference type="AlphaFoldDB" id="A0A1M7GUV6"/>
<evidence type="ECO:0000313" key="2">
    <source>
        <dbReference type="Proteomes" id="UP000190911"/>
    </source>
</evidence>
<dbReference type="EMBL" id="LT670847">
    <property type="protein sequence ID" value="SHM20030.1"/>
    <property type="molecule type" value="Genomic_DNA"/>
</dbReference>
<evidence type="ECO:0000313" key="1">
    <source>
        <dbReference type="EMBL" id="SHM20030.1"/>
    </source>
</evidence>
<gene>
    <name evidence="1" type="ORF">SAMN05878437_1741</name>
</gene>
<dbReference type="Proteomes" id="UP000190911">
    <property type="component" value="Chromosome I"/>
</dbReference>
<name>A0A1M7GUV6_9GAMM</name>
<dbReference type="RefSeq" id="WP_154045245.1">
    <property type="nucleotide sequence ID" value="NZ_LT670847.1"/>
</dbReference>
<keyword evidence="2" id="KW-1185">Reference proteome</keyword>
<organism evidence="1 2">
    <name type="scientific">Vreelandella subglaciescola</name>
    <dbReference type="NCBI Taxonomy" id="29571"/>
    <lineage>
        <taxon>Bacteria</taxon>
        <taxon>Pseudomonadati</taxon>
        <taxon>Pseudomonadota</taxon>
        <taxon>Gammaproteobacteria</taxon>
        <taxon>Oceanospirillales</taxon>
        <taxon>Halomonadaceae</taxon>
        <taxon>Vreelandella</taxon>
    </lineage>
</organism>
<protein>
    <submittedName>
        <fullName evidence="1">Uncharacterized protein</fullName>
    </submittedName>
</protein>